<comment type="caution">
    <text evidence="1">The sequence shown here is derived from an EMBL/GenBank/DDBJ whole genome shotgun (WGS) entry which is preliminary data.</text>
</comment>
<accession>A0ACB0M5S6</accession>
<protein>
    <submittedName>
        <fullName evidence="1">Uncharacterized protein</fullName>
    </submittedName>
</protein>
<dbReference type="Proteomes" id="UP001177021">
    <property type="component" value="Unassembled WGS sequence"/>
</dbReference>
<proteinExistence type="predicted"/>
<evidence type="ECO:0000313" key="1">
    <source>
        <dbReference type="EMBL" id="CAJ2675908.1"/>
    </source>
</evidence>
<reference evidence="1" key="1">
    <citation type="submission" date="2023-10" db="EMBL/GenBank/DDBJ databases">
        <authorList>
            <person name="Rodriguez Cubillos JULIANA M."/>
            <person name="De Vega J."/>
        </authorList>
    </citation>
    <scope>NUCLEOTIDE SEQUENCE</scope>
</reference>
<evidence type="ECO:0000313" key="2">
    <source>
        <dbReference type="Proteomes" id="UP001177021"/>
    </source>
</evidence>
<organism evidence="1 2">
    <name type="scientific">Trifolium pratense</name>
    <name type="common">Red clover</name>
    <dbReference type="NCBI Taxonomy" id="57577"/>
    <lineage>
        <taxon>Eukaryota</taxon>
        <taxon>Viridiplantae</taxon>
        <taxon>Streptophyta</taxon>
        <taxon>Embryophyta</taxon>
        <taxon>Tracheophyta</taxon>
        <taxon>Spermatophyta</taxon>
        <taxon>Magnoliopsida</taxon>
        <taxon>eudicotyledons</taxon>
        <taxon>Gunneridae</taxon>
        <taxon>Pentapetalae</taxon>
        <taxon>rosids</taxon>
        <taxon>fabids</taxon>
        <taxon>Fabales</taxon>
        <taxon>Fabaceae</taxon>
        <taxon>Papilionoideae</taxon>
        <taxon>50 kb inversion clade</taxon>
        <taxon>NPAAA clade</taxon>
        <taxon>Hologalegina</taxon>
        <taxon>IRL clade</taxon>
        <taxon>Trifolieae</taxon>
        <taxon>Trifolium</taxon>
    </lineage>
</organism>
<name>A0ACB0M5S6_TRIPR</name>
<dbReference type="EMBL" id="CASHSV030000823">
    <property type="protein sequence ID" value="CAJ2675908.1"/>
    <property type="molecule type" value="Genomic_DNA"/>
</dbReference>
<keyword evidence="2" id="KW-1185">Reference proteome</keyword>
<sequence length="476" mass="54624">MPRRRRLVKLEQGATYLGSTVDIIAVVNDVGLPKKTQGTDYCCTIRVIDETKYQTGTSINIFLRTTEAFPRFASAGDIIQLCNVMVSSFNNEINVTSYRKYSYFALFKGRDGVDFDPYQQYSPVDSTVTNIEVDINRIVDLRNWLANFQIPQVSSDFPMLREIKEGNLNLACKILHCWKAASQWFVYVWDGTDTPPNVINAMPNDEINSSLPLELEPSLPRDILRTFPRVGSILRIKFELTVETNLLSILNIDKWVKFVYLTLKVDPASRLWHGDFTTQSKIRYTPSHDCLITERQRLYNDRLLLRSGNIFIGTIPQSISNLVEVFSMTRIHHGHDYRDHSTLMCVLNHLKVPKTFKCVVRVVAIQPSQIKNLYSRAEKKYRMRLTLEDPTTRIHAFVFDKDGETLFDGYPTIANLKTKLNKLLGIMECEDNDNDVTYTPRNPPWVSVCIKSYDSKIDQRGSIIFGIYDTTLVGDA</sequence>
<gene>
    <name evidence="1" type="ORF">MILVUS5_LOCUS38791</name>
</gene>